<feature type="transmembrane region" description="Helical" evidence="2">
    <location>
        <begin position="92"/>
        <end position="113"/>
    </location>
</feature>
<dbReference type="AlphaFoldDB" id="A0A1H9KKZ9"/>
<feature type="transmembrane region" description="Helical" evidence="2">
    <location>
        <begin position="119"/>
        <end position="139"/>
    </location>
</feature>
<feature type="region of interest" description="Disordered" evidence="1">
    <location>
        <begin position="1"/>
        <end position="63"/>
    </location>
</feature>
<dbReference type="InterPro" id="IPR021403">
    <property type="entry name" value="DUF3043"/>
</dbReference>
<dbReference type="Pfam" id="PF11241">
    <property type="entry name" value="DUF3043"/>
    <property type="match status" value="1"/>
</dbReference>
<keyword evidence="2" id="KW-0812">Transmembrane</keyword>
<dbReference type="EMBL" id="FOFA01000007">
    <property type="protein sequence ID" value="SEQ99831.1"/>
    <property type="molecule type" value="Genomic_DNA"/>
</dbReference>
<evidence type="ECO:0008006" key="5">
    <source>
        <dbReference type="Google" id="ProtNLM"/>
    </source>
</evidence>
<evidence type="ECO:0000313" key="4">
    <source>
        <dbReference type="Proteomes" id="UP000198504"/>
    </source>
</evidence>
<evidence type="ECO:0000256" key="1">
    <source>
        <dbReference type="SAM" id="MobiDB-lite"/>
    </source>
</evidence>
<organism evidence="3 4">
    <name type="scientific">Microlunatus flavus</name>
    <dbReference type="NCBI Taxonomy" id="1036181"/>
    <lineage>
        <taxon>Bacteria</taxon>
        <taxon>Bacillati</taxon>
        <taxon>Actinomycetota</taxon>
        <taxon>Actinomycetes</taxon>
        <taxon>Propionibacteriales</taxon>
        <taxon>Propionibacteriaceae</taxon>
        <taxon>Microlunatus</taxon>
    </lineage>
</organism>
<reference evidence="4" key="1">
    <citation type="submission" date="2016-10" db="EMBL/GenBank/DDBJ databases">
        <authorList>
            <person name="Varghese N."/>
            <person name="Submissions S."/>
        </authorList>
    </citation>
    <scope>NUCLEOTIDE SEQUENCE [LARGE SCALE GENOMIC DNA]</scope>
    <source>
        <strain evidence="4">CGMCC 4.6856</strain>
    </source>
</reference>
<evidence type="ECO:0000313" key="3">
    <source>
        <dbReference type="EMBL" id="SEQ99831.1"/>
    </source>
</evidence>
<gene>
    <name evidence="3" type="ORF">SAMN05421756_107264</name>
</gene>
<keyword evidence="2" id="KW-0472">Membrane</keyword>
<dbReference type="Proteomes" id="UP000198504">
    <property type="component" value="Unassembled WGS sequence"/>
</dbReference>
<evidence type="ECO:0000256" key="2">
    <source>
        <dbReference type="SAM" id="Phobius"/>
    </source>
</evidence>
<keyword evidence="4" id="KW-1185">Reference proteome</keyword>
<proteinExistence type="predicted"/>
<dbReference type="RefSeq" id="WP_170854183.1">
    <property type="nucleotide sequence ID" value="NZ_FOFA01000007.1"/>
</dbReference>
<dbReference type="STRING" id="1036181.SAMN05421756_107264"/>
<keyword evidence="2" id="KW-1133">Transmembrane helix</keyword>
<accession>A0A1H9KKZ9</accession>
<name>A0A1H9KKZ9_9ACTN</name>
<protein>
    <recommendedName>
        <fullName evidence="5">DUF3043 domain-containing protein</fullName>
    </recommendedName>
</protein>
<sequence>MALFRRSTTAEPEPSPAPEVRDPSGRKAGPTPSRKEAEAARRQRVTQTYSKRESRQLNARQNRADRMRALAARDNTPEKALMRDYVDHRFSIGEILLPALVLILATSFLNTIFPRAAVIGTVIMYVYVLAVLVDLYLMWRGFKKVLAQRLPGTSTRGLAFYGANRAIQIRRFRIPSPRVKRGDKY</sequence>